<dbReference type="PANTHER" id="PTHR31225">
    <property type="entry name" value="OS04G0344100 PROTEIN-RELATED"/>
    <property type="match status" value="1"/>
</dbReference>
<evidence type="ECO:0000313" key="8">
    <source>
        <dbReference type="EMBL" id="KAG9444302.1"/>
    </source>
</evidence>
<dbReference type="SUPFAM" id="SSF48239">
    <property type="entry name" value="Terpenoid cyclases/Protein prenyltransferases"/>
    <property type="match status" value="1"/>
</dbReference>
<dbReference type="AlphaFoldDB" id="A0AAV7E992"/>
<protein>
    <submittedName>
        <fullName evidence="8">Uncharacterized protein</fullName>
    </submittedName>
</protein>
<dbReference type="InterPro" id="IPR034741">
    <property type="entry name" value="Terpene_cyclase-like_1_C"/>
</dbReference>
<accession>A0AAV7E992</accession>
<dbReference type="Pfam" id="PF01397">
    <property type="entry name" value="Terpene_synth"/>
    <property type="match status" value="1"/>
</dbReference>
<dbReference type="SFLD" id="SFLDG01019">
    <property type="entry name" value="Terpene_Cyclase_Like_1_C_Termi"/>
    <property type="match status" value="1"/>
</dbReference>
<dbReference type="InterPro" id="IPR008930">
    <property type="entry name" value="Terpenoid_cyclase/PrenylTrfase"/>
</dbReference>
<dbReference type="InterPro" id="IPR005630">
    <property type="entry name" value="Terpene_synthase_metal-bd"/>
</dbReference>
<dbReference type="Gene3D" id="1.50.10.130">
    <property type="entry name" value="Terpene synthase, N-terminal domain"/>
    <property type="match status" value="1"/>
</dbReference>
<evidence type="ECO:0000256" key="4">
    <source>
        <dbReference type="ARBA" id="ARBA00023239"/>
    </source>
</evidence>
<feature type="domain" description="Terpene synthase metal-binding" evidence="7">
    <location>
        <begin position="261"/>
        <end position="501"/>
    </location>
</feature>
<reference evidence="8 9" key="1">
    <citation type="submission" date="2021-07" db="EMBL/GenBank/DDBJ databases">
        <title>The Aristolochia fimbriata genome: insights into angiosperm evolution, floral development and chemical biosynthesis.</title>
        <authorList>
            <person name="Jiao Y."/>
        </authorList>
    </citation>
    <scope>NUCLEOTIDE SEQUENCE [LARGE SCALE GENOMIC DNA]</scope>
    <source>
        <strain evidence="8">IBCAS-2021</strain>
        <tissue evidence="8">Leaf</tissue>
    </source>
</reference>
<evidence type="ECO:0000256" key="5">
    <source>
        <dbReference type="ARBA" id="ARBA00038405"/>
    </source>
</evidence>
<keyword evidence="3" id="KW-0460">Magnesium</keyword>
<dbReference type="GO" id="GO:0010333">
    <property type="term" value="F:terpene synthase activity"/>
    <property type="evidence" value="ECO:0007669"/>
    <property type="project" value="InterPro"/>
</dbReference>
<organism evidence="8 9">
    <name type="scientific">Aristolochia fimbriata</name>
    <name type="common">White veined hardy Dutchman's pipe vine</name>
    <dbReference type="NCBI Taxonomy" id="158543"/>
    <lineage>
        <taxon>Eukaryota</taxon>
        <taxon>Viridiplantae</taxon>
        <taxon>Streptophyta</taxon>
        <taxon>Embryophyta</taxon>
        <taxon>Tracheophyta</taxon>
        <taxon>Spermatophyta</taxon>
        <taxon>Magnoliopsida</taxon>
        <taxon>Magnoliidae</taxon>
        <taxon>Piperales</taxon>
        <taxon>Aristolochiaceae</taxon>
        <taxon>Aristolochia</taxon>
    </lineage>
</organism>
<dbReference type="EMBL" id="JAINDJ010000006">
    <property type="protein sequence ID" value="KAG9444302.1"/>
    <property type="molecule type" value="Genomic_DNA"/>
</dbReference>
<dbReference type="GO" id="GO:0051762">
    <property type="term" value="P:sesquiterpene biosynthetic process"/>
    <property type="evidence" value="ECO:0007669"/>
    <property type="project" value="UniProtKB-ARBA"/>
</dbReference>
<comment type="caution">
    <text evidence="8">The sequence shown here is derived from an EMBL/GenBank/DDBJ whole genome shotgun (WGS) entry which is preliminary data.</text>
</comment>
<dbReference type="SFLD" id="SFLDS00005">
    <property type="entry name" value="Isoprenoid_Synthase_Type_I"/>
    <property type="match status" value="1"/>
</dbReference>
<dbReference type="GO" id="GO:0016102">
    <property type="term" value="P:diterpenoid biosynthetic process"/>
    <property type="evidence" value="ECO:0007669"/>
    <property type="project" value="InterPro"/>
</dbReference>
<keyword evidence="9" id="KW-1185">Reference proteome</keyword>
<dbReference type="Proteomes" id="UP000825729">
    <property type="component" value="Unassembled WGS sequence"/>
</dbReference>
<comment type="pathway">
    <text evidence="1">Secondary metabolite biosynthesis; terpenoid biosynthesis.</text>
</comment>
<evidence type="ECO:0000256" key="1">
    <source>
        <dbReference type="ARBA" id="ARBA00004721"/>
    </source>
</evidence>
<dbReference type="SUPFAM" id="SSF48576">
    <property type="entry name" value="Terpenoid synthases"/>
    <property type="match status" value="1"/>
</dbReference>
<comment type="similarity">
    <text evidence="5">Belongs to the terpene synthase family. Tpsa subfamily.</text>
</comment>
<dbReference type="FunFam" id="1.50.10.130:FF:000001">
    <property type="entry name" value="Isoprene synthase, chloroplastic"/>
    <property type="match status" value="1"/>
</dbReference>
<dbReference type="FunFam" id="1.10.600.10:FF:000007">
    <property type="entry name" value="Isoprene synthase, chloroplastic"/>
    <property type="match status" value="1"/>
</dbReference>
<keyword evidence="4" id="KW-0456">Lyase</keyword>
<proteinExistence type="inferred from homology"/>
<dbReference type="InterPro" id="IPR036965">
    <property type="entry name" value="Terpene_synth_N_sf"/>
</dbReference>
<sequence>MALANPSVATSFSHAASKEKIRKSVVFPPSVWGNHFISLSQDQKKIEAWSARAGELKEEVRVMLKDVKGSEKEMELIDNLQRLGLTYHFQKEIEDALKLMNYNASLSFDTDSDLHSIALRFRLLRQQGYRVHSDVFNKFKDQTGRFKENITSDPKGMLSLYEAAFLGTHGETILDEALAFTKKQLHLAMEHLEPPLAGLVGHALELPLRRRMHRLESRDYISLYEMQEGQSNKLLELAKLEYNLLQTLHQKEMREISRWWKEVNHEGKLKFARDRVVECSFWPMGVFHEPKYSRARVHATKLIQLASVLDDIYDAFGTLDELQLFTDAIQKWDLAATEHLPDYMKVCYTALLGCSKAMEEDLAPPGNTGRVHYLIEAMKSLCKAYLAEASWCNQGYTPALEEYLTRSSISSGYPMVINLCLVGMGDEVPKETFTWLTSRPKLVDSTSRLCRLVDDITSNGFEQERGHVASAVQSYMKEHPGCSEEEACKKLREIVEVHWKDINEECLEPAPVPVPLLQRILNLSRVMEMLYQHGDGYTFSNTYTKERIEAMFVNAIPI</sequence>
<dbReference type="InterPro" id="IPR044814">
    <property type="entry name" value="Terpene_cyclase_plant_C1"/>
</dbReference>
<dbReference type="CDD" id="cd00684">
    <property type="entry name" value="Terpene_cyclase_plant_C1"/>
    <property type="match status" value="1"/>
</dbReference>
<dbReference type="InterPro" id="IPR008949">
    <property type="entry name" value="Isoprenoid_synthase_dom_sf"/>
</dbReference>
<gene>
    <name evidence="8" type="ORF">H6P81_015642</name>
</gene>
<dbReference type="Pfam" id="PF03936">
    <property type="entry name" value="Terpene_synth_C"/>
    <property type="match status" value="1"/>
</dbReference>
<name>A0AAV7E992_ARIFI</name>
<dbReference type="GO" id="GO:0000287">
    <property type="term" value="F:magnesium ion binding"/>
    <property type="evidence" value="ECO:0007669"/>
    <property type="project" value="InterPro"/>
</dbReference>
<evidence type="ECO:0000256" key="3">
    <source>
        <dbReference type="ARBA" id="ARBA00022842"/>
    </source>
</evidence>
<dbReference type="InterPro" id="IPR050148">
    <property type="entry name" value="Terpene_synthase-like"/>
</dbReference>
<evidence type="ECO:0000259" key="7">
    <source>
        <dbReference type="Pfam" id="PF03936"/>
    </source>
</evidence>
<dbReference type="InterPro" id="IPR001906">
    <property type="entry name" value="Terpene_synth_N"/>
</dbReference>
<keyword evidence="2" id="KW-0479">Metal-binding</keyword>
<dbReference type="PANTHER" id="PTHR31225:SF93">
    <property type="entry name" value="ALPHA-HUMULENE_(-)-(E)-BETA-CARYOPHYLLENE SYNTHASE"/>
    <property type="match status" value="1"/>
</dbReference>
<feature type="domain" description="Terpene synthase N-terminal" evidence="6">
    <location>
        <begin position="31"/>
        <end position="204"/>
    </location>
</feature>
<dbReference type="Gene3D" id="1.10.600.10">
    <property type="entry name" value="Farnesyl Diphosphate Synthase"/>
    <property type="match status" value="1"/>
</dbReference>
<evidence type="ECO:0000313" key="9">
    <source>
        <dbReference type="Proteomes" id="UP000825729"/>
    </source>
</evidence>
<evidence type="ECO:0000259" key="6">
    <source>
        <dbReference type="Pfam" id="PF01397"/>
    </source>
</evidence>
<evidence type="ECO:0000256" key="2">
    <source>
        <dbReference type="ARBA" id="ARBA00022723"/>
    </source>
</evidence>